<dbReference type="AlphaFoldDB" id="A0A560HSP7"/>
<dbReference type="GO" id="GO:0051287">
    <property type="term" value="F:NAD binding"/>
    <property type="evidence" value="ECO:0007669"/>
    <property type="project" value="InterPro"/>
</dbReference>
<accession>A0A560HSP7</accession>
<feature type="chain" id="PRO_5021868728" description="3-hydroxyisobutyrate dehydrogenase" evidence="4">
    <location>
        <begin position="18"/>
        <end position="289"/>
    </location>
</feature>
<evidence type="ECO:0000256" key="1">
    <source>
        <dbReference type="ARBA" id="ARBA00023002"/>
    </source>
</evidence>
<feature type="domain" description="6-phosphogluconate dehydrogenase NADP-binding" evidence="5">
    <location>
        <begin position="3"/>
        <end position="163"/>
    </location>
</feature>
<dbReference type="InterPro" id="IPR008927">
    <property type="entry name" value="6-PGluconate_DH-like_C_sf"/>
</dbReference>
<feature type="active site" evidence="3">
    <location>
        <position position="172"/>
    </location>
</feature>
<dbReference type="InterPro" id="IPR051265">
    <property type="entry name" value="HIBADH-related_NP60_sf"/>
</dbReference>
<dbReference type="GO" id="GO:0050661">
    <property type="term" value="F:NADP binding"/>
    <property type="evidence" value="ECO:0007669"/>
    <property type="project" value="InterPro"/>
</dbReference>
<dbReference type="InterPro" id="IPR036291">
    <property type="entry name" value="NAD(P)-bd_dom_sf"/>
</dbReference>
<dbReference type="InterPro" id="IPR013328">
    <property type="entry name" value="6PGD_dom2"/>
</dbReference>
<evidence type="ECO:0000256" key="2">
    <source>
        <dbReference type="ARBA" id="ARBA00023027"/>
    </source>
</evidence>
<dbReference type="PIRSF" id="PIRSF000103">
    <property type="entry name" value="HIBADH"/>
    <property type="match status" value="1"/>
</dbReference>
<feature type="domain" description="3-hydroxyisobutyrate dehydrogenase-like NAD-binding" evidence="6">
    <location>
        <begin position="166"/>
        <end position="286"/>
    </location>
</feature>
<evidence type="ECO:0000259" key="5">
    <source>
        <dbReference type="Pfam" id="PF03446"/>
    </source>
</evidence>
<dbReference type="PANTHER" id="PTHR43580:SF2">
    <property type="entry name" value="CYTOKINE-LIKE NUCLEAR FACTOR N-PAC"/>
    <property type="match status" value="1"/>
</dbReference>
<dbReference type="InterPro" id="IPR029154">
    <property type="entry name" value="HIBADH-like_NADP-bd"/>
</dbReference>
<dbReference type="Pfam" id="PF03446">
    <property type="entry name" value="NAD_binding_2"/>
    <property type="match status" value="1"/>
</dbReference>
<protein>
    <recommendedName>
        <fullName evidence="9">3-hydroxyisobutyrate dehydrogenase</fullName>
    </recommendedName>
</protein>
<dbReference type="OrthoDB" id="9812907at2"/>
<dbReference type="InterPro" id="IPR015815">
    <property type="entry name" value="HIBADH-related"/>
</dbReference>
<evidence type="ECO:0000256" key="4">
    <source>
        <dbReference type="SAM" id="SignalP"/>
    </source>
</evidence>
<evidence type="ECO:0000313" key="7">
    <source>
        <dbReference type="EMBL" id="TWB49618.1"/>
    </source>
</evidence>
<dbReference type="GO" id="GO:0016491">
    <property type="term" value="F:oxidoreductase activity"/>
    <property type="evidence" value="ECO:0007669"/>
    <property type="project" value="UniProtKB-KW"/>
</dbReference>
<dbReference type="Proteomes" id="UP000318050">
    <property type="component" value="Unassembled WGS sequence"/>
</dbReference>
<dbReference type="Pfam" id="PF14833">
    <property type="entry name" value="NAD_binding_11"/>
    <property type="match status" value="1"/>
</dbReference>
<evidence type="ECO:0008006" key="9">
    <source>
        <dbReference type="Google" id="ProtNLM"/>
    </source>
</evidence>
<evidence type="ECO:0000313" key="8">
    <source>
        <dbReference type="Proteomes" id="UP000318050"/>
    </source>
</evidence>
<feature type="signal peptide" evidence="4">
    <location>
        <begin position="1"/>
        <end position="17"/>
    </location>
</feature>
<sequence>MSKVAFLGLGAMGARMAANLVRAGHAVTVWNRSPAAAADLAALGATAGASPRAAAAGADFVIAMVADDTASRAVWLDDKTGALAGMGKDAIAVECSTVSPAWATQLAAAVTATGAGFLEAPVVGSLPQAQDGKLIVLAGGERDAFDRAQPVLAPLAAAVRHVGPVGRGAVMKLAVNGLLGIQLAAWAEMMGFLGRAGFDGTAALDVLTTLPVASPAAAGYARMMQAGDFAVRFPVNLMAKDFRYATQAADALKADTPVADAALSVLERAREAGHGAENVSALIRLYTGG</sequence>
<dbReference type="Gene3D" id="1.10.1040.10">
    <property type="entry name" value="N-(1-d-carboxylethyl)-l-norvaline Dehydrogenase, domain 2"/>
    <property type="match status" value="1"/>
</dbReference>
<comment type="caution">
    <text evidence="7">The sequence shown here is derived from an EMBL/GenBank/DDBJ whole genome shotgun (WGS) entry which is preliminary data.</text>
</comment>
<dbReference type="PROSITE" id="PS00895">
    <property type="entry name" value="3_HYDROXYISOBUT_DH"/>
    <property type="match status" value="1"/>
</dbReference>
<evidence type="ECO:0000259" key="6">
    <source>
        <dbReference type="Pfam" id="PF14833"/>
    </source>
</evidence>
<evidence type="ECO:0000256" key="3">
    <source>
        <dbReference type="PIRSR" id="PIRSR000103-1"/>
    </source>
</evidence>
<name>A0A560HSP7_9PROT</name>
<dbReference type="Gene3D" id="3.40.50.720">
    <property type="entry name" value="NAD(P)-binding Rossmann-like Domain"/>
    <property type="match status" value="1"/>
</dbReference>
<dbReference type="SUPFAM" id="SSF48179">
    <property type="entry name" value="6-phosphogluconate dehydrogenase C-terminal domain-like"/>
    <property type="match status" value="1"/>
</dbReference>
<organism evidence="7 8">
    <name type="scientific">Nitrospirillum amazonense</name>
    <dbReference type="NCBI Taxonomy" id="28077"/>
    <lineage>
        <taxon>Bacteria</taxon>
        <taxon>Pseudomonadati</taxon>
        <taxon>Pseudomonadota</taxon>
        <taxon>Alphaproteobacteria</taxon>
        <taxon>Rhodospirillales</taxon>
        <taxon>Azospirillaceae</taxon>
        <taxon>Nitrospirillum</taxon>
    </lineage>
</organism>
<proteinExistence type="predicted"/>
<keyword evidence="4" id="KW-0732">Signal</keyword>
<reference evidence="7 8" key="1">
    <citation type="submission" date="2019-06" db="EMBL/GenBank/DDBJ databases">
        <title>Genomic Encyclopedia of Type Strains, Phase IV (KMG-V): Genome sequencing to study the core and pangenomes of soil and plant-associated prokaryotes.</title>
        <authorList>
            <person name="Whitman W."/>
        </authorList>
    </citation>
    <scope>NUCLEOTIDE SEQUENCE [LARGE SCALE GENOMIC DNA]</scope>
    <source>
        <strain evidence="7 8">BR 11140</strain>
    </source>
</reference>
<keyword evidence="2" id="KW-0520">NAD</keyword>
<keyword evidence="1" id="KW-0560">Oxidoreductase</keyword>
<dbReference type="SUPFAM" id="SSF51735">
    <property type="entry name" value="NAD(P)-binding Rossmann-fold domains"/>
    <property type="match status" value="1"/>
</dbReference>
<dbReference type="EMBL" id="VITT01000025">
    <property type="protein sequence ID" value="TWB49618.1"/>
    <property type="molecule type" value="Genomic_DNA"/>
</dbReference>
<dbReference type="InterPro" id="IPR006115">
    <property type="entry name" value="6PGDH_NADP-bd"/>
</dbReference>
<dbReference type="InterPro" id="IPR002204">
    <property type="entry name" value="3-OH-isobutyrate_DH-rel_CS"/>
</dbReference>
<dbReference type="GO" id="GO:0016054">
    <property type="term" value="P:organic acid catabolic process"/>
    <property type="evidence" value="ECO:0007669"/>
    <property type="project" value="UniProtKB-ARBA"/>
</dbReference>
<dbReference type="PANTHER" id="PTHR43580">
    <property type="entry name" value="OXIDOREDUCTASE GLYR1-RELATED"/>
    <property type="match status" value="1"/>
</dbReference>
<gene>
    <name evidence="7" type="ORF">FBZ92_12554</name>
</gene>